<dbReference type="InterPro" id="IPR025665">
    <property type="entry name" value="Beta-barrel_OMP_2"/>
</dbReference>
<name>A0A328BPS2_9BACT</name>
<organism evidence="2 3">
    <name type="scientific">Hymenobacter edaphi</name>
    <dbReference type="NCBI Taxonomy" id="2211146"/>
    <lineage>
        <taxon>Bacteria</taxon>
        <taxon>Pseudomonadati</taxon>
        <taxon>Bacteroidota</taxon>
        <taxon>Cytophagia</taxon>
        <taxon>Cytophagales</taxon>
        <taxon>Hymenobacteraceae</taxon>
        <taxon>Hymenobacter</taxon>
    </lineage>
</organism>
<dbReference type="Pfam" id="PF13568">
    <property type="entry name" value="OMP_b-brl_2"/>
    <property type="match status" value="1"/>
</dbReference>
<feature type="domain" description="Outer membrane protein beta-barrel" evidence="1">
    <location>
        <begin position="238"/>
        <end position="366"/>
    </location>
</feature>
<sequence length="405" mass="45391">MRSFFSPEKRGGVVGIFALVLATSPAAFGQQGFFRPGYLVLATAPADTLRGEVDLYRAGRTQAQVQFRSQPQGPARTYDLSEVRATGDESGLRYRRCEVPRGDTKVLAMLQVLVAGPASLYQDPTGKLPATFYLDKPGQAPMPLKREQFVQVLQTTFADCPTATTTVAYMGRYLYAASELRRYVVNYNRCRYPRATVQSAYIAPIKEQVRWGAQVGVARLSIYYPYTDREEPTTGPLTPTFGLLTTLPLTNHLAFNTGFTHSSFRSADTFARPVIGTDYIRTYRYQTKGSVVRWPLAVRVTLRRPETVWRPYVQGGIQMSYILGSRLRMQTSYPDPNTPLRSVSITESMNGLGRGLHGEAGLLFRYRQALLGAGFRAESTNGYPVRGRSYLNDFDQLTFALTYYR</sequence>
<dbReference type="EMBL" id="QHKM01000002">
    <property type="protein sequence ID" value="RAK67986.1"/>
    <property type="molecule type" value="Genomic_DNA"/>
</dbReference>
<evidence type="ECO:0000313" key="2">
    <source>
        <dbReference type="EMBL" id="RAK67986.1"/>
    </source>
</evidence>
<accession>A0A328BPS2</accession>
<proteinExistence type="predicted"/>
<evidence type="ECO:0000313" key="3">
    <source>
        <dbReference type="Proteomes" id="UP000248553"/>
    </source>
</evidence>
<reference evidence="3" key="1">
    <citation type="submission" date="2018-05" db="EMBL/GenBank/DDBJ databases">
        <authorList>
            <person name="Nie L."/>
        </authorList>
    </citation>
    <scope>NUCLEOTIDE SEQUENCE [LARGE SCALE GENOMIC DNA]</scope>
    <source>
        <strain evidence="3">NL</strain>
    </source>
</reference>
<dbReference type="AlphaFoldDB" id="A0A328BPS2"/>
<comment type="caution">
    <text evidence="2">The sequence shown here is derived from an EMBL/GenBank/DDBJ whole genome shotgun (WGS) entry which is preliminary data.</text>
</comment>
<keyword evidence="3" id="KW-1185">Reference proteome</keyword>
<protein>
    <recommendedName>
        <fullName evidence="1">Outer membrane protein beta-barrel domain-containing protein</fullName>
    </recommendedName>
</protein>
<evidence type="ECO:0000259" key="1">
    <source>
        <dbReference type="Pfam" id="PF13568"/>
    </source>
</evidence>
<dbReference type="Proteomes" id="UP000248553">
    <property type="component" value="Unassembled WGS sequence"/>
</dbReference>
<gene>
    <name evidence="2" type="ORF">DLM85_08055</name>
</gene>
<dbReference type="OrthoDB" id="952442at2"/>